<dbReference type="GO" id="GO:0043190">
    <property type="term" value="C:ATP-binding cassette (ABC) transporter complex"/>
    <property type="evidence" value="ECO:0007669"/>
    <property type="project" value="InterPro"/>
</dbReference>
<dbReference type="InterPro" id="IPR002477">
    <property type="entry name" value="Peptidoglycan-bd-like"/>
</dbReference>
<organism evidence="4 5">
    <name type="scientific">Candidatus Nealsonbacteria bacterium CG23_combo_of_CG06-09_8_20_14_all_39_17</name>
    <dbReference type="NCBI Taxonomy" id="1974722"/>
    <lineage>
        <taxon>Bacteria</taxon>
        <taxon>Candidatus Nealsoniibacteriota</taxon>
    </lineage>
</organism>
<comment type="caution">
    <text evidence="4">The sequence shown here is derived from an EMBL/GenBank/DDBJ whole genome shotgun (WGS) entry which is preliminary data.</text>
</comment>
<evidence type="ECO:0000259" key="2">
    <source>
        <dbReference type="Pfam" id="PF00496"/>
    </source>
</evidence>
<sequence length="667" mass="75804">MFIKYKFPSKKQLGQLFKVLSLKEASAFLVFVFMFLGGLFLLATSLYFQYTKIVPAKGGAYAEGVVGFPRWINPIFSPSNSADQDLTELIFSGLMKYDSEGKIVPDLAEKYEVFEDGKVWDFTIKENVLWHDGQPLNIDDVIFTLKTIQDSEVKSPLRPNWLGVEIERVSDYKVRFTLKNPSSVFLENCVLKIMPKHIWEKIMPKNFSLADLNLQPTGTGPYKLKKSFKTAEGKITSLNLIENTQYYGQKPSIPEISFFFFDSEEAMVLAFENKQIQGFSLPPDSPLFSENLAKNQSIEILSFSLPRYFAIFLNPKISKVLEEKEVRQALNYGTDKKEILEKVLNGRGKIVLSPVLPDIYKFNEPKESYQFDKAKAEELLAKAGLTRNESGIMERVIKKTPASQFKKDIKPGDNSSDVKELQQCLAKDTAIYPSGSVTGYFGQSTKEAVMKFQEKYRTEILDPAGLKNGTGTVLSSTRKKLNEICFGAPEEKISLEFSLTIVDQPASLKTAELIKKQWQDIGVKVEIEKFDVSTLEKNAIKPRNFSSLLFGEVLGSSPDLFPFWHSSQKKDPGLNLANYENKASDKLMEEIRQTLDENTRKEKTEMFQNLLMEDAPAIFLYNPDYLYIISKEVKGIKTGMITLPSERFSGISNWYIKTKRIFKPSNI</sequence>
<name>A0A2G9YUE7_9BACT</name>
<dbReference type="Pfam" id="PF00496">
    <property type="entry name" value="SBP_bac_5"/>
    <property type="match status" value="1"/>
</dbReference>
<dbReference type="CDD" id="cd08513">
    <property type="entry name" value="PBP2_thermophilic_Hb8_like"/>
    <property type="match status" value="1"/>
</dbReference>
<evidence type="ECO:0000313" key="4">
    <source>
        <dbReference type="EMBL" id="PIP22847.1"/>
    </source>
</evidence>
<dbReference type="InterPro" id="IPR036366">
    <property type="entry name" value="PGBDSf"/>
</dbReference>
<dbReference type="SUPFAM" id="SSF53850">
    <property type="entry name" value="Periplasmic binding protein-like II"/>
    <property type="match status" value="1"/>
</dbReference>
<proteinExistence type="predicted"/>
<dbReference type="InterPro" id="IPR036365">
    <property type="entry name" value="PGBD-like_sf"/>
</dbReference>
<feature type="domain" description="Peptidoglycan binding-like" evidence="3">
    <location>
        <begin position="415"/>
        <end position="457"/>
    </location>
</feature>
<dbReference type="Pfam" id="PF01471">
    <property type="entry name" value="PG_binding_1"/>
    <property type="match status" value="1"/>
</dbReference>
<reference evidence="4 5" key="1">
    <citation type="submission" date="2017-09" db="EMBL/GenBank/DDBJ databases">
        <title>Depth-based differentiation of microbial function through sediment-hosted aquifers and enrichment of novel symbionts in the deep terrestrial subsurface.</title>
        <authorList>
            <person name="Probst A.J."/>
            <person name="Ladd B."/>
            <person name="Jarett J.K."/>
            <person name="Geller-Mcgrath D.E."/>
            <person name="Sieber C.M."/>
            <person name="Emerson J.B."/>
            <person name="Anantharaman K."/>
            <person name="Thomas B.C."/>
            <person name="Malmstrom R."/>
            <person name="Stieglmeier M."/>
            <person name="Klingl A."/>
            <person name="Woyke T."/>
            <person name="Ryan C.M."/>
            <person name="Banfield J.F."/>
        </authorList>
    </citation>
    <scope>NUCLEOTIDE SEQUENCE [LARGE SCALE GENOMIC DNA]</scope>
    <source>
        <strain evidence="4">CG23_combo_of_CG06-09_8_20_14_all_39_17</strain>
    </source>
</reference>
<protein>
    <recommendedName>
        <fullName evidence="6">Solute-binding protein family 5 domain-containing protein</fullName>
    </recommendedName>
</protein>
<keyword evidence="1" id="KW-1133">Transmembrane helix</keyword>
<keyword evidence="1" id="KW-0472">Membrane</keyword>
<dbReference type="Gene3D" id="3.10.105.10">
    <property type="entry name" value="Dipeptide-binding Protein, Domain 3"/>
    <property type="match status" value="1"/>
</dbReference>
<dbReference type="PANTHER" id="PTHR30290">
    <property type="entry name" value="PERIPLASMIC BINDING COMPONENT OF ABC TRANSPORTER"/>
    <property type="match status" value="1"/>
</dbReference>
<dbReference type="InterPro" id="IPR030678">
    <property type="entry name" value="Peptide/Ni-bd"/>
</dbReference>
<dbReference type="Proteomes" id="UP000229976">
    <property type="component" value="Unassembled WGS sequence"/>
</dbReference>
<dbReference type="Gene3D" id="3.40.190.10">
    <property type="entry name" value="Periplasmic binding protein-like II"/>
    <property type="match status" value="1"/>
</dbReference>
<dbReference type="InterPro" id="IPR000914">
    <property type="entry name" value="SBP_5_dom"/>
</dbReference>
<accession>A0A2G9YUE7</accession>
<dbReference type="EMBL" id="PCRO01000022">
    <property type="protein sequence ID" value="PIP22847.1"/>
    <property type="molecule type" value="Genomic_DNA"/>
</dbReference>
<evidence type="ECO:0008006" key="6">
    <source>
        <dbReference type="Google" id="ProtNLM"/>
    </source>
</evidence>
<feature type="transmembrane region" description="Helical" evidence="1">
    <location>
        <begin position="27"/>
        <end position="48"/>
    </location>
</feature>
<dbReference type="GO" id="GO:0042597">
    <property type="term" value="C:periplasmic space"/>
    <property type="evidence" value="ECO:0007669"/>
    <property type="project" value="UniProtKB-ARBA"/>
</dbReference>
<evidence type="ECO:0000259" key="3">
    <source>
        <dbReference type="Pfam" id="PF01471"/>
    </source>
</evidence>
<dbReference type="PIRSF" id="PIRSF002741">
    <property type="entry name" value="MppA"/>
    <property type="match status" value="1"/>
</dbReference>
<dbReference type="GO" id="GO:1904680">
    <property type="term" value="F:peptide transmembrane transporter activity"/>
    <property type="evidence" value="ECO:0007669"/>
    <property type="project" value="TreeGrafter"/>
</dbReference>
<dbReference type="AlphaFoldDB" id="A0A2G9YUE7"/>
<dbReference type="SUPFAM" id="SSF47090">
    <property type="entry name" value="PGBD-like"/>
    <property type="match status" value="1"/>
</dbReference>
<gene>
    <name evidence="4" type="ORF">COX37_01750</name>
</gene>
<dbReference type="GO" id="GO:0015833">
    <property type="term" value="P:peptide transport"/>
    <property type="evidence" value="ECO:0007669"/>
    <property type="project" value="TreeGrafter"/>
</dbReference>
<keyword evidence="1" id="KW-0812">Transmembrane</keyword>
<evidence type="ECO:0000313" key="5">
    <source>
        <dbReference type="Proteomes" id="UP000229976"/>
    </source>
</evidence>
<dbReference type="Gene3D" id="1.10.101.10">
    <property type="entry name" value="PGBD-like superfamily/PGBD"/>
    <property type="match status" value="1"/>
</dbReference>
<evidence type="ECO:0000256" key="1">
    <source>
        <dbReference type="SAM" id="Phobius"/>
    </source>
</evidence>
<feature type="domain" description="Solute-binding protein family 5" evidence="2">
    <location>
        <begin position="102"/>
        <end position="400"/>
    </location>
</feature>
<dbReference type="InterPro" id="IPR039424">
    <property type="entry name" value="SBP_5"/>
</dbReference>